<dbReference type="EMBL" id="JARBHB010000002">
    <property type="protein sequence ID" value="KAJ8891932.1"/>
    <property type="molecule type" value="Genomic_DNA"/>
</dbReference>
<protein>
    <recommendedName>
        <fullName evidence="3">HTH CENPB-type domain-containing protein</fullName>
    </recommendedName>
</protein>
<comment type="caution">
    <text evidence="4">The sequence shown here is derived from an EMBL/GenBank/DDBJ whole genome shotgun (WGS) entry which is preliminary data.</text>
</comment>
<evidence type="ECO:0000259" key="3">
    <source>
        <dbReference type="SMART" id="SM00674"/>
    </source>
</evidence>
<accession>A0ABQ9I5L5</accession>
<dbReference type="Pfam" id="PF03221">
    <property type="entry name" value="HTH_Tnp_Tc5"/>
    <property type="match status" value="1"/>
</dbReference>
<evidence type="ECO:0000256" key="1">
    <source>
        <dbReference type="ARBA" id="ARBA00004123"/>
    </source>
</evidence>
<dbReference type="SUPFAM" id="SSF46689">
    <property type="entry name" value="Homeodomain-like"/>
    <property type="match status" value="1"/>
</dbReference>
<evidence type="ECO:0000313" key="4">
    <source>
        <dbReference type="EMBL" id="KAJ8891932.1"/>
    </source>
</evidence>
<dbReference type="SMART" id="SM00674">
    <property type="entry name" value="CENPB"/>
    <property type="match status" value="1"/>
</dbReference>
<dbReference type="Proteomes" id="UP001159363">
    <property type="component" value="Chromosome 2"/>
</dbReference>
<dbReference type="InterPro" id="IPR006600">
    <property type="entry name" value="HTH_CenpB_DNA-bd_dom"/>
</dbReference>
<feature type="domain" description="HTH CENPB-type" evidence="3">
    <location>
        <begin position="30"/>
        <end position="98"/>
    </location>
</feature>
<gene>
    <name evidence="4" type="ORF">PR048_004491</name>
</gene>
<dbReference type="Gene3D" id="1.10.10.60">
    <property type="entry name" value="Homeodomain-like"/>
    <property type="match status" value="1"/>
</dbReference>
<evidence type="ECO:0000313" key="5">
    <source>
        <dbReference type="Proteomes" id="UP001159363"/>
    </source>
</evidence>
<keyword evidence="5" id="KW-1185">Reference proteome</keyword>
<evidence type="ECO:0000256" key="2">
    <source>
        <dbReference type="ARBA" id="ARBA00023125"/>
    </source>
</evidence>
<sequence>MLFTILKNKDKIKDAVLKDNVAGRNITLHGADHAKLENVLYEWFSQQRAAGIPISRPMLKAKIMEFALRMNTDGFVVAKVGCSISRIWKELHYIKYCANPEVLLKLQSVTDFRSSRKY</sequence>
<comment type="subcellular location">
    <subcellularLocation>
        <location evidence="1">Nucleus</location>
    </subcellularLocation>
</comment>
<dbReference type="InterPro" id="IPR009057">
    <property type="entry name" value="Homeodomain-like_sf"/>
</dbReference>
<keyword evidence="2" id="KW-0238">DNA-binding</keyword>
<reference evidence="4 5" key="1">
    <citation type="submission" date="2023-02" db="EMBL/GenBank/DDBJ databases">
        <title>LHISI_Scaffold_Assembly.</title>
        <authorList>
            <person name="Stuart O.P."/>
            <person name="Cleave R."/>
            <person name="Magrath M.J.L."/>
            <person name="Mikheyev A.S."/>
        </authorList>
    </citation>
    <scope>NUCLEOTIDE SEQUENCE [LARGE SCALE GENOMIC DNA]</scope>
    <source>
        <strain evidence="4">Daus_M_001</strain>
        <tissue evidence="4">Leg muscle</tissue>
    </source>
</reference>
<proteinExistence type="predicted"/>
<name>A0ABQ9I5L5_9NEOP</name>
<organism evidence="4 5">
    <name type="scientific">Dryococelus australis</name>
    <dbReference type="NCBI Taxonomy" id="614101"/>
    <lineage>
        <taxon>Eukaryota</taxon>
        <taxon>Metazoa</taxon>
        <taxon>Ecdysozoa</taxon>
        <taxon>Arthropoda</taxon>
        <taxon>Hexapoda</taxon>
        <taxon>Insecta</taxon>
        <taxon>Pterygota</taxon>
        <taxon>Neoptera</taxon>
        <taxon>Polyneoptera</taxon>
        <taxon>Phasmatodea</taxon>
        <taxon>Verophasmatodea</taxon>
        <taxon>Anareolatae</taxon>
        <taxon>Phasmatidae</taxon>
        <taxon>Eurycanthinae</taxon>
        <taxon>Dryococelus</taxon>
    </lineage>
</organism>